<dbReference type="EMBL" id="JAHXPT010000005">
    <property type="protein sequence ID" value="MBW6410148.1"/>
    <property type="molecule type" value="Genomic_DNA"/>
</dbReference>
<dbReference type="Pfam" id="PF02492">
    <property type="entry name" value="cobW"/>
    <property type="match status" value="1"/>
</dbReference>
<reference evidence="2 3" key="1">
    <citation type="submission" date="2021-07" db="EMBL/GenBank/DDBJ databases">
        <title>Clostridium weizhouense sp. nov., an anaerobic bacterium isolated from activated sludge of Petroleum wastewater.</title>
        <authorList>
            <person name="Li Q."/>
        </authorList>
    </citation>
    <scope>NUCLEOTIDE SEQUENCE [LARGE SCALE GENOMIC DNA]</scope>
    <source>
        <strain evidence="2 3">YB-6</strain>
    </source>
</reference>
<comment type="caution">
    <text evidence="2">The sequence shown here is derived from an EMBL/GenBank/DDBJ whole genome shotgun (WGS) entry which is preliminary data.</text>
</comment>
<evidence type="ECO:0000313" key="2">
    <source>
        <dbReference type="EMBL" id="MBW6410148.1"/>
    </source>
</evidence>
<sequence length="217" mass="25296">MKTEIEIVTGFLGAGKTSFTNSLIKESYVDGEKIIVIQLENGQSNIDKSIINENLVEVVYLNHLNELEDRMLILIKENLPNRIIIEFNGTFNIEDLFKIMNERVYRECIRVETIYFIGDSKNLELYIKNMGNFLVPFIEYSNILVLNNIENCNTKERENILKIVNELNPSAFILEVKNKYLFNSSLIENKVLNNNIFKKIKIKLGRSNNILRRKKSE</sequence>
<dbReference type="SUPFAM" id="SSF52540">
    <property type="entry name" value="P-loop containing nucleoside triphosphate hydrolases"/>
    <property type="match status" value="1"/>
</dbReference>
<dbReference type="PANTHER" id="PTHR13748:SF62">
    <property type="entry name" value="COBW DOMAIN-CONTAINING PROTEIN"/>
    <property type="match status" value="1"/>
</dbReference>
<organism evidence="2 3">
    <name type="scientific">Clostridium weizhouense</name>
    <dbReference type="NCBI Taxonomy" id="2859781"/>
    <lineage>
        <taxon>Bacteria</taxon>
        <taxon>Bacillati</taxon>
        <taxon>Bacillota</taxon>
        <taxon>Clostridia</taxon>
        <taxon>Eubacteriales</taxon>
        <taxon>Clostridiaceae</taxon>
        <taxon>Clostridium</taxon>
    </lineage>
</organism>
<proteinExistence type="predicted"/>
<protein>
    <submittedName>
        <fullName evidence="2">Cobalamin biosynthesis protein</fullName>
    </submittedName>
</protein>
<dbReference type="InterPro" id="IPR051316">
    <property type="entry name" value="Zinc-reg_GTPase_activator"/>
</dbReference>
<feature type="domain" description="CobW/HypB/UreG nucleotide-binding" evidence="1">
    <location>
        <begin position="6"/>
        <end position="173"/>
    </location>
</feature>
<accession>A0ABS7ANB9</accession>
<dbReference type="InterPro" id="IPR003495">
    <property type="entry name" value="CobW/HypB/UreG_nucleotide-bd"/>
</dbReference>
<name>A0ABS7ANB9_9CLOT</name>
<evidence type="ECO:0000259" key="1">
    <source>
        <dbReference type="Pfam" id="PF02492"/>
    </source>
</evidence>
<dbReference type="PANTHER" id="PTHR13748">
    <property type="entry name" value="COBW-RELATED"/>
    <property type="match status" value="1"/>
</dbReference>
<dbReference type="Proteomes" id="UP001519921">
    <property type="component" value="Unassembled WGS sequence"/>
</dbReference>
<gene>
    <name evidence="2" type="ORF">KYD98_08585</name>
</gene>
<dbReference type="RefSeq" id="WP_219779232.1">
    <property type="nucleotide sequence ID" value="NZ_JAHXPT010000005.1"/>
</dbReference>
<dbReference type="Gene3D" id="3.40.50.300">
    <property type="entry name" value="P-loop containing nucleotide triphosphate hydrolases"/>
    <property type="match status" value="1"/>
</dbReference>
<keyword evidence="3" id="KW-1185">Reference proteome</keyword>
<evidence type="ECO:0000313" key="3">
    <source>
        <dbReference type="Proteomes" id="UP001519921"/>
    </source>
</evidence>
<dbReference type="InterPro" id="IPR027417">
    <property type="entry name" value="P-loop_NTPase"/>
</dbReference>